<dbReference type="Proteomes" id="UP000242930">
    <property type="component" value="Unassembled WGS sequence"/>
</dbReference>
<dbReference type="UniPathway" id="UPA00379">
    <property type="reaction ID" value="UER00552"/>
</dbReference>
<dbReference type="NCBIfam" id="TIGR01227">
    <property type="entry name" value="hutG"/>
    <property type="match status" value="1"/>
</dbReference>
<dbReference type="RefSeq" id="WP_090312439.1">
    <property type="nucleotide sequence ID" value="NZ_FNZE01000012.1"/>
</dbReference>
<evidence type="ECO:0000256" key="9">
    <source>
        <dbReference type="RuleBase" id="RU003684"/>
    </source>
</evidence>
<feature type="binding site" evidence="5 7">
    <location>
        <position position="122"/>
    </location>
    <ligand>
        <name>Mn(2+)</name>
        <dbReference type="ChEBI" id="CHEBI:29035"/>
        <label>1</label>
    </ligand>
</feature>
<keyword evidence="11" id="KW-1185">Reference proteome</keyword>
<comment type="pathway">
    <text evidence="5">Amino-acid degradation; L-histidine degradation into L-glutamate; L-glutamate from N-formimidoyl-L-glutamate (hydrolase route): step 1/1.</text>
</comment>
<dbReference type="SUPFAM" id="SSF52768">
    <property type="entry name" value="Arginase/deacetylase"/>
    <property type="match status" value="1"/>
</dbReference>
<dbReference type="GO" id="GO:0008783">
    <property type="term" value="F:agmatinase activity"/>
    <property type="evidence" value="ECO:0007669"/>
    <property type="project" value="TreeGrafter"/>
</dbReference>
<dbReference type="GO" id="GO:0030145">
    <property type="term" value="F:manganese ion binding"/>
    <property type="evidence" value="ECO:0007669"/>
    <property type="project" value="UniProtKB-UniRule"/>
</dbReference>
<keyword evidence="2 5" id="KW-0378">Hydrolase</keyword>
<gene>
    <name evidence="10" type="ORF">SAMN05216201_112130</name>
</gene>
<dbReference type="PANTHER" id="PTHR11358:SF35">
    <property type="entry name" value="FORMIMIDOYLGLUTAMASE"/>
    <property type="match status" value="1"/>
</dbReference>
<comment type="function">
    <text evidence="5">Catalyzes the conversion of N-formimidoyl-L-glutamate to L-glutamate and formamide.</text>
</comment>
<dbReference type="InterPro" id="IPR006035">
    <property type="entry name" value="Ureohydrolase"/>
</dbReference>
<dbReference type="PROSITE" id="PS51409">
    <property type="entry name" value="ARGINASE_2"/>
    <property type="match status" value="1"/>
</dbReference>
<evidence type="ECO:0000313" key="11">
    <source>
        <dbReference type="Proteomes" id="UP000242930"/>
    </source>
</evidence>
<proteinExistence type="inferred from homology"/>
<accession>A0A1H7ALG8</accession>
<dbReference type="PROSITE" id="PS01053">
    <property type="entry name" value="ARGINASE_1"/>
    <property type="match status" value="1"/>
</dbReference>
<name>A0A1H7ALG8_9PSED</name>
<comment type="catalytic activity">
    <reaction evidence="5">
        <text>N-formimidoyl-L-glutamate + H2O = formamide + L-glutamate</text>
        <dbReference type="Rhea" id="RHEA:22492"/>
        <dbReference type="ChEBI" id="CHEBI:15377"/>
        <dbReference type="ChEBI" id="CHEBI:16397"/>
        <dbReference type="ChEBI" id="CHEBI:29985"/>
        <dbReference type="ChEBI" id="CHEBI:58928"/>
        <dbReference type="EC" id="3.5.3.8"/>
    </reaction>
</comment>
<evidence type="ECO:0000256" key="2">
    <source>
        <dbReference type="ARBA" id="ARBA00022801"/>
    </source>
</evidence>
<dbReference type="GO" id="GO:0019557">
    <property type="term" value="P:L-histidine catabolic process to glutamate and formate"/>
    <property type="evidence" value="ECO:0007669"/>
    <property type="project" value="UniProtKB-UniPathway"/>
</dbReference>
<dbReference type="GO" id="GO:0019556">
    <property type="term" value="P:L-histidine catabolic process to glutamate and formamide"/>
    <property type="evidence" value="ECO:0007669"/>
    <property type="project" value="UniProtKB-UniRule"/>
</dbReference>
<feature type="binding site" evidence="5">
    <location>
        <position position="244"/>
    </location>
    <ligand>
        <name>Mn(2+)</name>
        <dbReference type="ChEBI" id="CHEBI:29035"/>
        <label>2</label>
    </ligand>
</feature>
<sequence length="315" mass="33821">MNVDRLNLEAWSGRVDPEADSPRWHQRIQPLGESRQPGLVLLGFACDEGVRRNQGRVGAASAPAAIRKLLANLAWHRQGQAFDAGDVCCLDGDLDGAQQRLGASVAELLDAGHLPVVLGGGHEVAYGSWQGIAAHLANKLGRAPRLAIVNFDAHFDLRDPAHIHSSGTPFAQIAEACAVRGWPFRYACLGVSRAANTRALFQRASELGVLVREDFEIRESSLESIGAELDAFIADCDAVYLTVDLDVLPAWEGPGVSAPAAHGVSVALLEPLIERLQASGKLLLAELAELNPEHDQDHRTARVAARLIHKLSLHG</sequence>
<dbReference type="PRINTS" id="PR00116">
    <property type="entry name" value="ARGINASE"/>
</dbReference>
<comment type="cofactor">
    <cofactor evidence="5 7">
        <name>Mn(2+)</name>
        <dbReference type="ChEBI" id="CHEBI:29035"/>
    </cofactor>
    <text evidence="5 7">Binds 2 manganese ions per subunit.</text>
</comment>
<keyword evidence="3 5" id="KW-0369">Histidine metabolism</keyword>
<keyword evidence="4 5" id="KW-0464">Manganese</keyword>
<feature type="binding site" evidence="5 7">
    <location>
        <position position="156"/>
    </location>
    <ligand>
        <name>Mn(2+)</name>
        <dbReference type="ChEBI" id="CHEBI:29035"/>
        <label>1</label>
    </ligand>
</feature>
<evidence type="ECO:0000256" key="5">
    <source>
        <dbReference type="HAMAP-Rule" id="MF_00737"/>
    </source>
</evidence>
<feature type="binding site" evidence="5">
    <location>
        <position position="152"/>
    </location>
    <ligand>
        <name>Mn(2+)</name>
        <dbReference type="ChEBI" id="CHEBI:29035"/>
        <label>2</label>
    </ligand>
</feature>
<feature type="binding site" evidence="7">
    <location>
        <position position="154"/>
    </location>
    <ligand>
        <name>Mn(2+)</name>
        <dbReference type="ChEBI" id="CHEBI:29035"/>
        <label>1</label>
    </ligand>
</feature>
<evidence type="ECO:0000256" key="1">
    <source>
        <dbReference type="ARBA" id="ARBA00022723"/>
    </source>
</evidence>
<dbReference type="InterPro" id="IPR005923">
    <property type="entry name" value="HutG"/>
</dbReference>
<dbReference type="EMBL" id="FNZE01000012">
    <property type="protein sequence ID" value="SEJ62922.1"/>
    <property type="molecule type" value="Genomic_DNA"/>
</dbReference>
<protein>
    <recommendedName>
        <fullName evidence="5 6">Formimidoylglutamase</fullName>
        <ecNumber evidence="5 6">3.5.3.8</ecNumber>
    </recommendedName>
    <alternativeName>
        <fullName evidence="5">Formiminoglutamase</fullName>
    </alternativeName>
    <alternativeName>
        <fullName evidence="5">Formiminoglutamate hydrolase</fullName>
    </alternativeName>
</protein>
<dbReference type="Gene3D" id="3.40.800.10">
    <property type="entry name" value="Ureohydrolase domain"/>
    <property type="match status" value="1"/>
</dbReference>
<dbReference type="OrthoDB" id="9789727at2"/>
<feature type="binding site" evidence="7">
    <location>
        <position position="246"/>
    </location>
    <ligand>
        <name>Mn(2+)</name>
        <dbReference type="ChEBI" id="CHEBI:29035"/>
        <label>1</label>
    </ligand>
</feature>
<feature type="binding site" evidence="5">
    <location>
        <position position="154"/>
    </location>
    <ligand>
        <name>Mn(2+)</name>
        <dbReference type="ChEBI" id="CHEBI:29035"/>
        <label>2</label>
    </ligand>
</feature>
<comment type="similarity">
    <text evidence="5 8 9">Belongs to the arginase family.</text>
</comment>
<dbReference type="GO" id="GO:0050415">
    <property type="term" value="F:formimidoylglutamase activity"/>
    <property type="evidence" value="ECO:0007669"/>
    <property type="project" value="UniProtKB-UniRule"/>
</dbReference>
<dbReference type="PIRSF" id="PIRSF036979">
    <property type="entry name" value="Arginase"/>
    <property type="match status" value="1"/>
</dbReference>
<evidence type="ECO:0000256" key="7">
    <source>
        <dbReference type="PIRSR" id="PIRSR036979-1"/>
    </source>
</evidence>
<evidence type="ECO:0000256" key="3">
    <source>
        <dbReference type="ARBA" id="ARBA00022808"/>
    </source>
</evidence>
<dbReference type="EC" id="3.5.3.8" evidence="5 6"/>
<keyword evidence="1 5" id="KW-0479">Metal-binding</keyword>
<dbReference type="AlphaFoldDB" id="A0A1H7ALG8"/>
<evidence type="ECO:0000256" key="8">
    <source>
        <dbReference type="PROSITE-ProRule" id="PRU00742"/>
    </source>
</evidence>
<dbReference type="InterPro" id="IPR020855">
    <property type="entry name" value="Ureohydrolase_Mn_BS"/>
</dbReference>
<evidence type="ECO:0000313" key="10">
    <source>
        <dbReference type="EMBL" id="SEJ62922.1"/>
    </source>
</evidence>
<dbReference type="InterPro" id="IPR023696">
    <property type="entry name" value="Ureohydrolase_dom_sf"/>
</dbReference>
<reference evidence="11" key="1">
    <citation type="submission" date="2016-10" db="EMBL/GenBank/DDBJ databases">
        <authorList>
            <person name="Varghese N."/>
            <person name="Submissions S."/>
        </authorList>
    </citation>
    <scope>NUCLEOTIDE SEQUENCE [LARGE SCALE GENOMIC DNA]</scope>
    <source>
        <strain evidence="11">LMG 25967</strain>
    </source>
</reference>
<feature type="binding site" evidence="5 7">
    <location>
        <position position="152"/>
    </location>
    <ligand>
        <name>Mn(2+)</name>
        <dbReference type="ChEBI" id="CHEBI:29035"/>
        <label>1</label>
    </ligand>
</feature>
<dbReference type="HAMAP" id="MF_00737">
    <property type="entry name" value="Formimidoylglutam"/>
    <property type="match status" value="1"/>
</dbReference>
<organism evidence="10 11">
    <name type="scientific">Pseudomonas linyingensis</name>
    <dbReference type="NCBI Taxonomy" id="915471"/>
    <lineage>
        <taxon>Bacteria</taxon>
        <taxon>Pseudomonadati</taxon>
        <taxon>Pseudomonadota</taxon>
        <taxon>Gammaproteobacteria</taxon>
        <taxon>Pseudomonadales</taxon>
        <taxon>Pseudomonadaceae</taxon>
        <taxon>Pseudomonas</taxon>
    </lineage>
</organism>
<evidence type="ECO:0000256" key="4">
    <source>
        <dbReference type="ARBA" id="ARBA00023211"/>
    </source>
</evidence>
<evidence type="ECO:0000256" key="6">
    <source>
        <dbReference type="NCBIfam" id="TIGR01227"/>
    </source>
</evidence>
<feature type="binding site" evidence="5">
    <location>
        <position position="246"/>
    </location>
    <ligand>
        <name>Mn(2+)</name>
        <dbReference type="ChEBI" id="CHEBI:29035"/>
        <label>2</label>
    </ligand>
</feature>
<dbReference type="GO" id="GO:0033389">
    <property type="term" value="P:putrescine biosynthetic process from arginine, via agmatine"/>
    <property type="evidence" value="ECO:0007669"/>
    <property type="project" value="TreeGrafter"/>
</dbReference>
<feature type="binding site" evidence="5 7">
    <location>
        <position position="244"/>
    </location>
    <ligand>
        <name>Mn(2+)</name>
        <dbReference type="ChEBI" id="CHEBI:29035"/>
        <label>1</label>
    </ligand>
</feature>
<dbReference type="PANTHER" id="PTHR11358">
    <property type="entry name" value="ARGINASE/AGMATINASE"/>
    <property type="match status" value="1"/>
</dbReference>
<dbReference type="Pfam" id="PF00491">
    <property type="entry name" value="Arginase"/>
    <property type="match status" value="1"/>
</dbReference>
<dbReference type="CDD" id="cd09988">
    <property type="entry name" value="Formimidoylglutamase"/>
    <property type="match status" value="1"/>
</dbReference>
<dbReference type="STRING" id="915471.SAMN05216201_112130"/>